<reference evidence="2 3" key="1">
    <citation type="submission" date="2018-12" db="EMBL/GenBank/DDBJ databases">
        <title>Bacillus ochoae sp. nov., Paenibacillus whitsoniae sp. nov., Paenibacillus spiritus sp. nov. Isolated from the Mars Exploration Rover during spacecraft assembly.</title>
        <authorList>
            <person name="Seuylemezian A."/>
            <person name="Vaishampayan P."/>
        </authorList>
    </citation>
    <scope>NUCLEOTIDE SEQUENCE [LARGE SCALE GENOMIC DNA]</scope>
    <source>
        <strain evidence="2 3">MER 54</strain>
    </source>
</reference>
<organism evidence="2 3">
    <name type="scientific">Paenibacillus whitsoniae</name>
    <dbReference type="NCBI Taxonomy" id="2496558"/>
    <lineage>
        <taxon>Bacteria</taxon>
        <taxon>Bacillati</taxon>
        <taxon>Bacillota</taxon>
        <taxon>Bacilli</taxon>
        <taxon>Bacillales</taxon>
        <taxon>Paenibacillaceae</taxon>
        <taxon>Paenibacillus</taxon>
    </lineage>
</organism>
<feature type="compositionally biased region" description="Basic and acidic residues" evidence="1">
    <location>
        <begin position="18"/>
        <end position="38"/>
    </location>
</feature>
<comment type="caution">
    <text evidence="2">The sequence shown here is derived from an EMBL/GenBank/DDBJ whole genome shotgun (WGS) entry which is preliminary data.</text>
</comment>
<gene>
    <name evidence="2" type="ORF">EJQ19_22930</name>
</gene>
<proteinExistence type="predicted"/>
<dbReference type="OrthoDB" id="9816549at2"/>
<sequence length="61" mass="6655">MTSGVRFDPGKEGAPGFEGKDHYHIDNPNKTGRLDYYLDKNGNPVVKGSKPSHVLPNEGSE</sequence>
<dbReference type="EMBL" id="RXHU01000074">
    <property type="protein sequence ID" value="RTE06441.1"/>
    <property type="molecule type" value="Genomic_DNA"/>
</dbReference>
<dbReference type="AlphaFoldDB" id="A0A430J8F0"/>
<feature type="region of interest" description="Disordered" evidence="1">
    <location>
        <begin position="1"/>
        <end position="61"/>
    </location>
</feature>
<keyword evidence="3" id="KW-1185">Reference proteome</keyword>
<evidence type="ECO:0000313" key="2">
    <source>
        <dbReference type="EMBL" id="RTE06441.1"/>
    </source>
</evidence>
<evidence type="ECO:0000256" key="1">
    <source>
        <dbReference type="SAM" id="MobiDB-lite"/>
    </source>
</evidence>
<dbReference type="Proteomes" id="UP000276128">
    <property type="component" value="Unassembled WGS sequence"/>
</dbReference>
<name>A0A430J8F0_9BACL</name>
<accession>A0A430J8F0</accession>
<evidence type="ECO:0000313" key="3">
    <source>
        <dbReference type="Proteomes" id="UP000276128"/>
    </source>
</evidence>
<protein>
    <submittedName>
        <fullName evidence="2">Uncharacterized protein</fullName>
    </submittedName>
</protein>